<dbReference type="CDD" id="cd06850">
    <property type="entry name" value="biotinyl_domain"/>
    <property type="match status" value="1"/>
</dbReference>
<protein>
    <submittedName>
        <fullName evidence="4">Glutaconyl-CoA decarboxylase subunit gamma</fullName>
    </submittedName>
</protein>
<dbReference type="InterPro" id="IPR000089">
    <property type="entry name" value="Biotin_lipoyl"/>
</dbReference>
<feature type="domain" description="Lipoyl-binding" evidence="3">
    <location>
        <begin position="53"/>
        <end position="128"/>
    </location>
</feature>
<dbReference type="PROSITE" id="PS50968">
    <property type="entry name" value="BIOTINYL_LIPOYL"/>
    <property type="match status" value="1"/>
</dbReference>
<comment type="caution">
    <text evidence="4">The sequence shown here is derived from an EMBL/GenBank/DDBJ whole genome shotgun (WGS) entry which is preliminary data.</text>
</comment>
<accession>A0A5C5Z5X0</accession>
<dbReference type="InterPro" id="IPR050709">
    <property type="entry name" value="Biotin_Carboxyl_Carrier/Decarb"/>
</dbReference>
<proteinExistence type="predicted"/>
<dbReference type="PROSITE" id="PS00188">
    <property type="entry name" value="BIOTIN"/>
    <property type="match status" value="1"/>
</dbReference>
<dbReference type="Pfam" id="PF00364">
    <property type="entry name" value="Biotin_lipoyl"/>
    <property type="match status" value="1"/>
</dbReference>
<evidence type="ECO:0000259" key="3">
    <source>
        <dbReference type="PROSITE" id="PS50968"/>
    </source>
</evidence>
<dbReference type="PANTHER" id="PTHR45266:SF3">
    <property type="entry name" value="OXALOACETATE DECARBOXYLASE ALPHA CHAIN"/>
    <property type="match status" value="1"/>
</dbReference>
<dbReference type="OrthoDB" id="9811735at2"/>
<dbReference type="FunFam" id="2.40.50.100:FF:000003">
    <property type="entry name" value="Acetyl-CoA carboxylase biotin carboxyl carrier protein"/>
    <property type="match status" value="1"/>
</dbReference>
<name>A0A5C5Z5X0_9BACT</name>
<sequence length="128" mass="13268">MKKLRITIGDKAYDVTVETLESDPHTQPTAIRPAGPAPTIAPAPMKAAAPAAPKQALSRGSITSPMAGVILSIDVEEGDSVDDGQLLLVLEAMKMENQIIAPAASTVKSILVAVGESVQDGQVLVELE</sequence>
<evidence type="ECO:0000256" key="1">
    <source>
        <dbReference type="ARBA" id="ARBA00023267"/>
    </source>
</evidence>
<feature type="region of interest" description="Disordered" evidence="2">
    <location>
        <begin position="21"/>
        <end position="43"/>
    </location>
</feature>
<dbReference type="Proteomes" id="UP000315010">
    <property type="component" value="Unassembled WGS sequence"/>
</dbReference>
<evidence type="ECO:0000313" key="4">
    <source>
        <dbReference type="EMBL" id="TWT81973.1"/>
    </source>
</evidence>
<dbReference type="SUPFAM" id="SSF51230">
    <property type="entry name" value="Single hybrid motif"/>
    <property type="match status" value="1"/>
</dbReference>
<dbReference type="Gene3D" id="2.40.50.100">
    <property type="match status" value="1"/>
</dbReference>
<dbReference type="EMBL" id="SJPJ01000001">
    <property type="protein sequence ID" value="TWT81973.1"/>
    <property type="molecule type" value="Genomic_DNA"/>
</dbReference>
<evidence type="ECO:0000256" key="2">
    <source>
        <dbReference type="SAM" id="MobiDB-lite"/>
    </source>
</evidence>
<keyword evidence="5" id="KW-1185">Reference proteome</keyword>
<dbReference type="InterPro" id="IPR011053">
    <property type="entry name" value="Single_hybrid_motif"/>
</dbReference>
<reference evidence="4 5" key="1">
    <citation type="submission" date="2019-02" db="EMBL/GenBank/DDBJ databases">
        <title>Deep-cultivation of Planctomycetes and their phenomic and genomic characterization uncovers novel biology.</title>
        <authorList>
            <person name="Wiegand S."/>
            <person name="Jogler M."/>
            <person name="Boedeker C."/>
            <person name="Pinto D."/>
            <person name="Vollmers J."/>
            <person name="Rivas-Marin E."/>
            <person name="Kohn T."/>
            <person name="Peeters S.H."/>
            <person name="Heuer A."/>
            <person name="Rast P."/>
            <person name="Oberbeckmann S."/>
            <person name="Bunk B."/>
            <person name="Jeske O."/>
            <person name="Meyerdierks A."/>
            <person name="Storesund J.E."/>
            <person name="Kallscheuer N."/>
            <person name="Luecker S."/>
            <person name="Lage O.M."/>
            <person name="Pohl T."/>
            <person name="Merkel B.J."/>
            <person name="Hornburger P."/>
            <person name="Mueller R.-W."/>
            <person name="Bruemmer F."/>
            <person name="Labrenz M."/>
            <person name="Spormann A.M."/>
            <person name="Op Den Camp H."/>
            <person name="Overmann J."/>
            <person name="Amann R."/>
            <person name="Jetten M.S.M."/>
            <person name="Mascher T."/>
            <person name="Medema M.H."/>
            <person name="Devos D.P."/>
            <person name="Kaster A.-K."/>
            <person name="Ovreas L."/>
            <person name="Rohde M."/>
            <person name="Galperin M.Y."/>
            <person name="Jogler C."/>
        </authorList>
    </citation>
    <scope>NUCLEOTIDE SEQUENCE [LARGE SCALE GENOMIC DNA]</scope>
    <source>
        <strain evidence="4 5">CA13</strain>
    </source>
</reference>
<dbReference type="InterPro" id="IPR001882">
    <property type="entry name" value="Biotin_BS"/>
</dbReference>
<dbReference type="AlphaFoldDB" id="A0A5C5Z5X0"/>
<evidence type="ECO:0000313" key="5">
    <source>
        <dbReference type="Proteomes" id="UP000315010"/>
    </source>
</evidence>
<dbReference type="PANTHER" id="PTHR45266">
    <property type="entry name" value="OXALOACETATE DECARBOXYLASE ALPHA CHAIN"/>
    <property type="match status" value="1"/>
</dbReference>
<organism evidence="4 5">
    <name type="scientific">Novipirellula herctigrandis</name>
    <dbReference type="NCBI Taxonomy" id="2527986"/>
    <lineage>
        <taxon>Bacteria</taxon>
        <taxon>Pseudomonadati</taxon>
        <taxon>Planctomycetota</taxon>
        <taxon>Planctomycetia</taxon>
        <taxon>Pirellulales</taxon>
        <taxon>Pirellulaceae</taxon>
        <taxon>Novipirellula</taxon>
    </lineage>
</organism>
<keyword evidence="1" id="KW-0092">Biotin</keyword>
<gene>
    <name evidence="4" type="primary">gcdC</name>
    <name evidence="4" type="ORF">CA13_34280</name>
</gene>
<dbReference type="RefSeq" id="WP_146398193.1">
    <property type="nucleotide sequence ID" value="NZ_SJPJ01000001.1"/>
</dbReference>